<protein>
    <submittedName>
        <fullName evidence="1">Uncharacterized protein</fullName>
    </submittedName>
</protein>
<gene>
    <name evidence="1" type="ORF">METZ01_LOCUS170892</name>
</gene>
<feature type="non-terminal residue" evidence="1">
    <location>
        <position position="32"/>
    </location>
</feature>
<name>A0A382BW56_9ZZZZ</name>
<evidence type="ECO:0000313" key="1">
    <source>
        <dbReference type="EMBL" id="SVB18038.1"/>
    </source>
</evidence>
<accession>A0A382BW56</accession>
<dbReference type="EMBL" id="UINC01031650">
    <property type="protein sequence ID" value="SVB18038.1"/>
    <property type="molecule type" value="Genomic_DNA"/>
</dbReference>
<proteinExistence type="predicted"/>
<organism evidence="1">
    <name type="scientific">marine metagenome</name>
    <dbReference type="NCBI Taxonomy" id="408172"/>
    <lineage>
        <taxon>unclassified sequences</taxon>
        <taxon>metagenomes</taxon>
        <taxon>ecological metagenomes</taxon>
    </lineage>
</organism>
<sequence>MEVKTNSVYLKKDNLKKINPTGILVLEDGSFF</sequence>
<reference evidence="1" key="1">
    <citation type="submission" date="2018-05" db="EMBL/GenBank/DDBJ databases">
        <authorList>
            <person name="Lanie J.A."/>
            <person name="Ng W.-L."/>
            <person name="Kazmierczak K.M."/>
            <person name="Andrzejewski T.M."/>
            <person name="Davidsen T.M."/>
            <person name="Wayne K.J."/>
            <person name="Tettelin H."/>
            <person name="Glass J.I."/>
            <person name="Rusch D."/>
            <person name="Podicherti R."/>
            <person name="Tsui H.-C.T."/>
            <person name="Winkler M.E."/>
        </authorList>
    </citation>
    <scope>NUCLEOTIDE SEQUENCE</scope>
</reference>
<dbReference type="AlphaFoldDB" id="A0A382BW56"/>